<evidence type="ECO:0000256" key="1">
    <source>
        <dbReference type="SAM" id="SignalP"/>
    </source>
</evidence>
<dbReference type="RefSeq" id="WP_013452338.1">
    <property type="nucleotide sequence ID" value="NC_014759.1"/>
</dbReference>
<dbReference type="OrthoDB" id="939956at2"/>
<protein>
    <recommendedName>
        <fullName evidence="4">DUF3575 domain-containing protein</fullName>
    </recommendedName>
</protein>
<organism evidence="2 3">
    <name type="scientific">Marivirga tractuosa (strain ATCC 23168 / DSM 4126 / NBRC 15989 / NCIMB 1408 / VKM B-1430 / H-43)</name>
    <name type="common">Microscilla tractuosa</name>
    <name type="synonym">Flexibacter tractuosus</name>
    <dbReference type="NCBI Taxonomy" id="643867"/>
    <lineage>
        <taxon>Bacteria</taxon>
        <taxon>Pseudomonadati</taxon>
        <taxon>Bacteroidota</taxon>
        <taxon>Cytophagia</taxon>
        <taxon>Cytophagales</taxon>
        <taxon>Marivirgaceae</taxon>
        <taxon>Marivirga</taxon>
    </lineage>
</organism>
<sequence>MKQTLFIIILSILLVNNSFSQENPTIDNTLNFKVMPVSLLAYNPRHRVGLEYIAQNKWAYSFDFGYGNYALNRKRIDGLKWGKDYAYYELRPEIKYLFHRGKEYFMYAAMEFFHINVRDNFGSGRYQQEDPYVGISYESASFSKRKTGAHLKGGVNFIALDRLHFDFYGGIGFAKRTISYTDVVNPVEGAEVWVEWLPQPDLFEGESIVTHLTLGLKIGYTLWVKKNE</sequence>
<dbReference type="HOGENOM" id="CLU_1213667_0_0_10"/>
<dbReference type="KEGG" id="mtt:Ftrac_0176"/>
<dbReference type="AlphaFoldDB" id="E4TKK7"/>
<keyword evidence="1" id="KW-0732">Signal</keyword>
<keyword evidence="3" id="KW-1185">Reference proteome</keyword>
<feature type="signal peptide" evidence="1">
    <location>
        <begin position="1"/>
        <end position="20"/>
    </location>
</feature>
<name>E4TKK7_MARTH</name>
<proteinExistence type="predicted"/>
<dbReference type="Proteomes" id="UP000008720">
    <property type="component" value="Chromosome"/>
</dbReference>
<evidence type="ECO:0008006" key="4">
    <source>
        <dbReference type="Google" id="ProtNLM"/>
    </source>
</evidence>
<dbReference type="STRING" id="643867.Ftrac_0176"/>
<feature type="chain" id="PRO_5003187138" description="DUF3575 domain-containing protein" evidence="1">
    <location>
        <begin position="21"/>
        <end position="228"/>
    </location>
</feature>
<gene>
    <name evidence="2" type="ordered locus">Ftrac_0176</name>
</gene>
<dbReference type="EMBL" id="CP002349">
    <property type="protein sequence ID" value="ADR20187.1"/>
    <property type="molecule type" value="Genomic_DNA"/>
</dbReference>
<dbReference type="eggNOG" id="ENOG5030XZM">
    <property type="taxonomic scope" value="Bacteria"/>
</dbReference>
<evidence type="ECO:0000313" key="2">
    <source>
        <dbReference type="EMBL" id="ADR20187.1"/>
    </source>
</evidence>
<reference evidence="2 3" key="1">
    <citation type="journal article" date="2011" name="Stand. Genomic Sci.">
        <title>Complete genome sequence of Marivirga tractuosa type strain (H-43).</title>
        <authorList>
            <person name="Pagani I."/>
            <person name="Chertkov O."/>
            <person name="Lapidus A."/>
            <person name="Lucas S."/>
            <person name="Del Rio T.G."/>
            <person name="Tice H."/>
            <person name="Copeland A."/>
            <person name="Cheng J.F."/>
            <person name="Nolan M."/>
            <person name="Saunders E."/>
            <person name="Pitluck S."/>
            <person name="Held B."/>
            <person name="Goodwin L."/>
            <person name="Liolios K."/>
            <person name="Ovchinikova G."/>
            <person name="Ivanova N."/>
            <person name="Mavromatis K."/>
            <person name="Pati A."/>
            <person name="Chen A."/>
            <person name="Palaniappan K."/>
            <person name="Land M."/>
            <person name="Hauser L."/>
            <person name="Jeffries C.D."/>
            <person name="Detter J.C."/>
            <person name="Han C."/>
            <person name="Tapia R."/>
            <person name="Ngatchou-Djao O.D."/>
            <person name="Rohde M."/>
            <person name="Goker M."/>
            <person name="Spring S."/>
            <person name="Sikorski J."/>
            <person name="Woyke T."/>
            <person name="Bristow J."/>
            <person name="Eisen J.A."/>
            <person name="Markowitz V."/>
            <person name="Hugenholtz P."/>
            <person name="Klenk H.P."/>
            <person name="Kyrpides N.C."/>
        </authorList>
    </citation>
    <scope>NUCLEOTIDE SEQUENCE [LARGE SCALE GENOMIC DNA]</scope>
    <source>
        <strain evidence="3">ATCC 23168 / DSM 4126 / NBRC 15989 / NCIMB 1408 / VKM B-1430 / H-43</strain>
    </source>
</reference>
<evidence type="ECO:0000313" key="3">
    <source>
        <dbReference type="Proteomes" id="UP000008720"/>
    </source>
</evidence>
<accession>E4TKK7</accession>